<keyword evidence="5" id="KW-1185">Reference proteome</keyword>
<dbReference type="Pfam" id="PF07859">
    <property type="entry name" value="Abhydrolase_3"/>
    <property type="match status" value="1"/>
</dbReference>
<feature type="domain" description="Alpha/beta hydrolase fold-3" evidence="3">
    <location>
        <begin position="79"/>
        <end position="284"/>
    </location>
</feature>
<dbReference type="InterPro" id="IPR013094">
    <property type="entry name" value="AB_hydrolase_3"/>
</dbReference>
<reference evidence="4" key="1">
    <citation type="submission" date="2021-10" db="EMBL/GenBank/DDBJ databases">
        <title>Loktanella gaetbuli sp. nov., isolated from a tidal flat.</title>
        <authorList>
            <person name="Park S."/>
            <person name="Yoon J.-H."/>
        </authorList>
    </citation>
    <scope>NUCLEOTIDE SEQUENCE</scope>
    <source>
        <strain evidence="4">TSTF-M6</strain>
    </source>
</reference>
<evidence type="ECO:0000256" key="2">
    <source>
        <dbReference type="ARBA" id="ARBA00022801"/>
    </source>
</evidence>
<organism evidence="4 5">
    <name type="scientific">Loktanella gaetbuli</name>
    <dbReference type="NCBI Taxonomy" id="2881335"/>
    <lineage>
        <taxon>Bacteria</taxon>
        <taxon>Pseudomonadati</taxon>
        <taxon>Pseudomonadota</taxon>
        <taxon>Alphaproteobacteria</taxon>
        <taxon>Rhodobacterales</taxon>
        <taxon>Roseobacteraceae</taxon>
        <taxon>Loktanella</taxon>
    </lineage>
</organism>
<dbReference type="Gene3D" id="3.40.50.1820">
    <property type="entry name" value="alpha/beta hydrolase"/>
    <property type="match status" value="1"/>
</dbReference>
<gene>
    <name evidence="4" type="ORF">LGQ03_07405</name>
</gene>
<dbReference type="Proteomes" id="UP001138961">
    <property type="component" value="Unassembled WGS sequence"/>
</dbReference>
<evidence type="ECO:0000313" key="4">
    <source>
        <dbReference type="EMBL" id="MCB5199063.1"/>
    </source>
</evidence>
<sequence>MINPEIDIFLKVWNEKWSTLPKGSGPAERRTHFEDIAEDMRLPTPDDVDCSKEHIVDTSAGPVRVRVFRYQNDDLQPCLIYMHGGAWMQGSPETHWDITARIASWNRQTVISVDYALAPERPFPQAYDQCLAVTKWVKAESKDLSVDPDRISIGGDSAGANLAAAVSLALQGTDDMPMAQLLVYPACDFDTSRPSMVENADGPLIFVKDMDAVNAMYCPNAADLKDPRAAPLYGADHTGLPPAFIAVAQYDPLRDSGRAYAETLKAAGVDVVLDQGEGLIHGYLRAMEFCSDSVTKLEDMAAWLRDMNDGKIG</sequence>
<dbReference type="PANTHER" id="PTHR48081:SF8">
    <property type="entry name" value="ALPHA_BETA HYDROLASE FOLD-3 DOMAIN-CONTAINING PROTEIN-RELATED"/>
    <property type="match status" value="1"/>
</dbReference>
<accession>A0ABS8BTK6</accession>
<dbReference type="EMBL" id="JAJATZ010000003">
    <property type="protein sequence ID" value="MCB5199063.1"/>
    <property type="molecule type" value="Genomic_DNA"/>
</dbReference>
<keyword evidence="2 4" id="KW-0378">Hydrolase</keyword>
<evidence type="ECO:0000256" key="1">
    <source>
        <dbReference type="ARBA" id="ARBA00010515"/>
    </source>
</evidence>
<protein>
    <submittedName>
        <fullName evidence="4">Alpha/beta hydrolase</fullName>
    </submittedName>
</protein>
<dbReference type="GO" id="GO:0016787">
    <property type="term" value="F:hydrolase activity"/>
    <property type="evidence" value="ECO:0007669"/>
    <property type="project" value="UniProtKB-KW"/>
</dbReference>
<name>A0ABS8BTK6_9RHOB</name>
<evidence type="ECO:0000313" key="5">
    <source>
        <dbReference type="Proteomes" id="UP001138961"/>
    </source>
</evidence>
<comment type="similarity">
    <text evidence="1">Belongs to the 'GDXG' lipolytic enzyme family.</text>
</comment>
<dbReference type="PANTHER" id="PTHR48081">
    <property type="entry name" value="AB HYDROLASE SUPERFAMILY PROTEIN C4A8.06C"/>
    <property type="match status" value="1"/>
</dbReference>
<proteinExistence type="inferred from homology"/>
<dbReference type="RefSeq" id="WP_226747893.1">
    <property type="nucleotide sequence ID" value="NZ_JAJATZ010000003.1"/>
</dbReference>
<dbReference type="InterPro" id="IPR050300">
    <property type="entry name" value="GDXG_lipolytic_enzyme"/>
</dbReference>
<dbReference type="InterPro" id="IPR002168">
    <property type="entry name" value="Lipase_GDXG_HIS_AS"/>
</dbReference>
<evidence type="ECO:0000259" key="3">
    <source>
        <dbReference type="Pfam" id="PF07859"/>
    </source>
</evidence>
<comment type="caution">
    <text evidence="4">The sequence shown here is derived from an EMBL/GenBank/DDBJ whole genome shotgun (WGS) entry which is preliminary data.</text>
</comment>
<dbReference type="SUPFAM" id="SSF53474">
    <property type="entry name" value="alpha/beta-Hydrolases"/>
    <property type="match status" value="1"/>
</dbReference>
<dbReference type="InterPro" id="IPR029058">
    <property type="entry name" value="AB_hydrolase_fold"/>
</dbReference>
<dbReference type="PROSITE" id="PS01173">
    <property type="entry name" value="LIPASE_GDXG_HIS"/>
    <property type="match status" value="1"/>
</dbReference>